<dbReference type="EMBL" id="CM018050">
    <property type="protein sequence ID" value="KAA8518828.1"/>
    <property type="molecule type" value="Genomic_DNA"/>
</dbReference>
<accession>A0A5J4ZME8</accession>
<evidence type="ECO:0008006" key="3">
    <source>
        <dbReference type="Google" id="ProtNLM"/>
    </source>
</evidence>
<dbReference type="AlphaFoldDB" id="A0A5J4ZME8"/>
<evidence type="ECO:0000313" key="1">
    <source>
        <dbReference type="EMBL" id="KAA8518828.1"/>
    </source>
</evidence>
<dbReference type="Proteomes" id="UP000325577">
    <property type="component" value="Linkage Group LG7"/>
</dbReference>
<organism evidence="1 2">
    <name type="scientific">Nyssa sinensis</name>
    <dbReference type="NCBI Taxonomy" id="561372"/>
    <lineage>
        <taxon>Eukaryota</taxon>
        <taxon>Viridiplantae</taxon>
        <taxon>Streptophyta</taxon>
        <taxon>Embryophyta</taxon>
        <taxon>Tracheophyta</taxon>
        <taxon>Spermatophyta</taxon>
        <taxon>Magnoliopsida</taxon>
        <taxon>eudicotyledons</taxon>
        <taxon>Gunneridae</taxon>
        <taxon>Pentapetalae</taxon>
        <taxon>asterids</taxon>
        <taxon>Cornales</taxon>
        <taxon>Nyssaceae</taxon>
        <taxon>Nyssa</taxon>
    </lineage>
</organism>
<protein>
    <recommendedName>
        <fullName evidence="3">Myb-like domain-containing protein</fullName>
    </recommendedName>
</protein>
<dbReference type="OrthoDB" id="1293321at2759"/>
<sequence length="360" mass="40483">MGGKVSITHMPVKRVLTIKPEKLKKKGNIWSRDCFPSPDFWLPQEDAMLCAVVHEYGPHWSLASEILYVMTAGGFYRGRFRHPVHCCERFRELIQKYVLSAADNLHNEKACNTGSGKALLKITEDNIRMLLDVATELPDNDPLLQKHFFSLLSSVWRATSHLDRRQSVSSSWNGLYFGGRRFTSTSHPHLQSCLREKISILNPPEIWQENHFRAASSASIEDCPGWALSAFLTGDIKSRTSSKSQSLGKHKLSLSNSIRPSKSKMRKTIMDSIDMHHEVANPLFQPMLKGHSESNLRFDMTPPVIPDVGLEDFDGSSPFDMDKELSVELESLDGVPHNYIPGFIAGLDDCSSLPEFTDIG</sequence>
<name>A0A5J4ZME8_9ASTE</name>
<keyword evidence="2" id="KW-1185">Reference proteome</keyword>
<proteinExistence type="predicted"/>
<gene>
    <name evidence="1" type="ORF">F0562_016398</name>
</gene>
<evidence type="ECO:0000313" key="2">
    <source>
        <dbReference type="Proteomes" id="UP000325577"/>
    </source>
</evidence>
<reference evidence="1 2" key="1">
    <citation type="submission" date="2019-09" db="EMBL/GenBank/DDBJ databases">
        <title>A chromosome-level genome assembly of the Chinese tupelo Nyssa sinensis.</title>
        <authorList>
            <person name="Yang X."/>
            <person name="Kang M."/>
            <person name="Yang Y."/>
            <person name="Xiong H."/>
            <person name="Wang M."/>
            <person name="Zhang Z."/>
            <person name="Wang Z."/>
            <person name="Wu H."/>
            <person name="Ma T."/>
            <person name="Liu J."/>
            <person name="Xi Z."/>
        </authorList>
    </citation>
    <scope>NUCLEOTIDE SEQUENCE [LARGE SCALE GENOMIC DNA]</scope>
    <source>
        <strain evidence="1">J267</strain>
        <tissue evidence="1">Leaf</tissue>
    </source>
</reference>